<comment type="similarity">
    <text evidence="2">Belongs to the UPF0719 family.</text>
</comment>
<evidence type="ECO:0000256" key="2">
    <source>
        <dbReference type="ARBA" id="ARBA00005779"/>
    </source>
</evidence>
<dbReference type="Proteomes" id="UP000031338">
    <property type="component" value="Unassembled WGS sequence"/>
</dbReference>
<dbReference type="PATRIC" id="fig|48936.3.peg.2395"/>
<keyword evidence="9" id="KW-1185">Reference proteome</keyword>
<evidence type="ECO:0000256" key="6">
    <source>
        <dbReference type="ARBA" id="ARBA00023136"/>
    </source>
</evidence>
<organism evidence="8 9">
    <name type="scientific">Novosphingobium subterraneum</name>
    <dbReference type="NCBI Taxonomy" id="48936"/>
    <lineage>
        <taxon>Bacteria</taxon>
        <taxon>Pseudomonadati</taxon>
        <taxon>Pseudomonadota</taxon>
        <taxon>Alphaproteobacteria</taxon>
        <taxon>Sphingomonadales</taxon>
        <taxon>Sphingomonadaceae</taxon>
        <taxon>Novosphingobium</taxon>
    </lineage>
</organism>
<comment type="caution">
    <text evidence="8">The sequence shown here is derived from an EMBL/GenBank/DDBJ whole genome shotgun (WGS) entry which is preliminary data.</text>
</comment>
<accession>A0A0B8ZSL0</accession>
<feature type="transmembrane region" description="Helical" evidence="7">
    <location>
        <begin position="6"/>
        <end position="28"/>
    </location>
</feature>
<evidence type="ECO:0000313" key="8">
    <source>
        <dbReference type="EMBL" id="KHS46123.1"/>
    </source>
</evidence>
<keyword evidence="4 7" id="KW-0812">Transmembrane</keyword>
<proteinExistence type="inferred from homology"/>
<protein>
    <recommendedName>
        <fullName evidence="10">DUF350 domain-containing protein</fullName>
    </recommendedName>
</protein>
<evidence type="ECO:0000256" key="7">
    <source>
        <dbReference type="SAM" id="Phobius"/>
    </source>
</evidence>
<dbReference type="InterPro" id="IPR007140">
    <property type="entry name" value="DUF350"/>
</dbReference>
<dbReference type="RefSeq" id="WP_039334627.1">
    <property type="nucleotide sequence ID" value="NZ_JBNNWK010000009.1"/>
</dbReference>
<reference evidence="8 9" key="1">
    <citation type="submission" date="2014-10" db="EMBL/GenBank/DDBJ databases">
        <title>Draft genome sequence of Novosphingobium subterraneum DSM 12447.</title>
        <authorList>
            <person name="Gan H.M."/>
            <person name="Gan H.Y."/>
            <person name="Savka M.A."/>
        </authorList>
    </citation>
    <scope>NUCLEOTIDE SEQUENCE [LARGE SCALE GENOMIC DNA]</scope>
    <source>
        <strain evidence="8 9">DSM 12447</strain>
    </source>
</reference>
<keyword evidence="5 7" id="KW-1133">Transmembrane helix</keyword>
<feature type="transmembrane region" description="Helical" evidence="7">
    <location>
        <begin position="48"/>
        <end position="67"/>
    </location>
</feature>
<comment type="subcellular location">
    <subcellularLocation>
        <location evidence="1">Cell membrane</location>
        <topology evidence="1">Multi-pass membrane protein</topology>
    </subcellularLocation>
</comment>
<dbReference type="AlphaFoldDB" id="A0A0B8ZSL0"/>
<keyword evidence="3" id="KW-1003">Cell membrane</keyword>
<dbReference type="GO" id="GO:0005886">
    <property type="term" value="C:plasma membrane"/>
    <property type="evidence" value="ECO:0007669"/>
    <property type="project" value="UniProtKB-SubCell"/>
</dbReference>
<evidence type="ECO:0000256" key="4">
    <source>
        <dbReference type="ARBA" id="ARBA00022692"/>
    </source>
</evidence>
<sequence>MLTANVFLATMLYAGLGIVIFIVSFVLVDKLTPGELWREIIERKNLAVALLAGAVAIGISNIIAAAVHG</sequence>
<evidence type="ECO:0000256" key="5">
    <source>
        <dbReference type="ARBA" id="ARBA00022989"/>
    </source>
</evidence>
<keyword evidence="6 7" id="KW-0472">Membrane</keyword>
<dbReference type="EMBL" id="JRVC01000010">
    <property type="protein sequence ID" value="KHS46123.1"/>
    <property type="molecule type" value="Genomic_DNA"/>
</dbReference>
<evidence type="ECO:0008006" key="10">
    <source>
        <dbReference type="Google" id="ProtNLM"/>
    </source>
</evidence>
<name>A0A0B8ZSL0_9SPHN</name>
<evidence type="ECO:0000313" key="9">
    <source>
        <dbReference type="Proteomes" id="UP000031338"/>
    </source>
</evidence>
<dbReference type="Pfam" id="PF03994">
    <property type="entry name" value="DUF350"/>
    <property type="match status" value="1"/>
</dbReference>
<evidence type="ECO:0000256" key="3">
    <source>
        <dbReference type="ARBA" id="ARBA00022475"/>
    </source>
</evidence>
<dbReference type="STRING" id="48936.NJ75_02384"/>
<gene>
    <name evidence="8" type="ORF">NJ75_02384</name>
</gene>
<evidence type="ECO:0000256" key="1">
    <source>
        <dbReference type="ARBA" id="ARBA00004651"/>
    </source>
</evidence>